<keyword evidence="1" id="KW-0472">Membrane</keyword>
<evidence type="ECO:0000256" key="1">
    <source>
        <dbReference type="SAM" id="Phobius"/>
    </source>
</evidence>
<comment type="caution">
    <text evidence="2">The sequence shown here is derived from an EMBL/GenBank/DDBJ whole genome shotgun (WGS) entry which is preliminary data.</text>
</comment>
<accession>A0AAV3YB63</accession>
<name>A0AAV3YB63_9GAST</name>
<protein>
    <submittedName>
        <fullName evidence="2">Uncharacterized protein</fullName>
    </submittedName>
</protein>
<gene>
    <name evidence="2" type="ORF">PoB_000618200</name>
</gene>
<feature type="transmembrane region" description="Helical" evidence="1">
    <location>
        <begin position="6"/>
        <end position="30"/>
    </location>
</feature>
<dbReference type="Proteomes" id="UP000735302">
    <property type="component" value="Unassembled WGS sequence"/>
</dbReference>
<dbReference type="EMBL" id="BLXT01000722">
    <property type="protein sequence ID" value="GFN79676.1"/>
    <property type="molecule type" value="Genomic_DNA"/>
</dbReference>
<organism evidence="2 3">
    <name type="scientific">Plakobranchus ocellatus</name>
    <dbReference type="NCBI Taxonomy" id="259542"/>
    <lineage>
        <taxon>Eukaryota</taxon>
        <taxon>Metazoa</taxon>
        <taxon>Spiralia</taxon>
        <taxon>Lophotrochozoa</taxon>
        <taxon>Mollusca</taxon>
        <taxon>Gastropoda</taxon>
        <taxon>Heterobranchia</taxon>
        <taxon>Euthyneura</taxon>
        <taxon>Panpulmonata</taxon>
        <taxon>Sacoglossa</taxon>
        <taxon>Placobranchoidea</taxon>
        <taxon>Plakobranchidae</taxon>
        <taxon>Plakobranchus</taxon>
    </lineage>
</organism>
<sequence>MTGVQGMDIVFCYQTILITLAIGGFGLCVWSAHNKVISGFLALSGQGAGCDTRTRDRRVPAELRTDSYPLCHRLSRNWRRRWWLND</sequence>
<dbReference type="AlphaFoldDB" id="A0AAV3YB63"/>
<evidence type="ECO:0000313" key="2">
    <source>
        <dbReference type="EMBL" id="GFN79676.1"/>
    </source>
</evidence>
<keyword evidence="1" id="KW-0812">Transmembrane</keyword>
<keyword evidence="3" id="KW-1185">Reference proteome</keyword>
<reference evidence="2 3" key="1">
    <citation type="journal article" date="2021" name="Elife">
        <title>Chloroplast acquisition without the gene transfer in kleptoplastic sea slugs, Plakobranchus ocellatus.</title>
        <authorList>
            <person name="Maeda T."/>
            <person name="Takahashi S."/>
            <person name="Yoshida T."/>
            <person name="Shimamura S."/>
            <person name="Takaki Y."/>
            <person name="Nagai Y."/>
            <person name="Toyoda A."/>
            <person name="Suzuki Y."/>
            <person name="Arimoto A."/>
            <person name="Ishii H."/>
            <person name="Satoh N."/>
            <person name="Nishiyama T."/>
            <person name="Hasebe M."/>
            <person name="Maruyama T."/>
            <person name="Minagawa J."/>
            <person name="Obokata J."/>
            <person name="Shigenobu S."/>
        </authorList>
    </citation>
    <scope>NUCLEOTIDE SEQUENCE [LARGE SCALE GENOMIC DNA]</scope>
</reference>
<evidence type="ECO:0000313" key="3">
    <source>
        <dbReference type="Proteomes" id="UP000735302"/>
    </source>
</evidence>
<keyword evidence="1" id="KW-1133">Transmembrane helix</keyword>
<proteinExistence type="predicted"/>